<dbReference type="PANTHER" id="PTHR13384:SF19">
    <property type="entry name" value="G PATCH DOMAIN-CONTAINING PROTEIN 1"/>
    <property type="match status" value="1"/>
</dbReference>
<dbReference type="GO" id="GO:0005634">
    <property type="term" value="C:nucleus"/>
    <property type="evidence" value="ECO:0007669"/>
    <property type="project" value="TreeGrafter"/>
</dbReference>
<reference evidence="3" key="1">
    <citation type="submission" date="2020-04" db="EMBL/GenBank/DDBJ databases">
        <authorList>
            <person name="Neveu A P."/>
        </authorList>
    </citation>
    <scope>NUCLEOTIDE SEQUENCE</scope>
    <source>
        <tissue evidence="3">Whole embryo</tissue>
    </source>
</reference>
<feature type="compositionally biased region" description="Basic and acidic residues" evidence="1">
    <location>
        <begin position="728"/>
        <end position="750"/>
    </location>
</feature>
<evidence type="ECO:0000259" key="2">
    <source>
        <dbReference type="Pfam" id="PF07713"/>
    </source>
</evidence>
<dbReference type="Pfam" id="PF07713">
    <property type="entry name" value="DUF1604"/>
    <property type="match status" value="1"/>
</dbReference>
<dbReference type="AlphaFoldDB" id="A0A6F9DES1"/>
<evidence type="ECO:0000313" key="3">
    <source>
        <dbReference type="EMBL" id="CAB3250453.1"/>
    </source>
</evidence>
<feature type="compositionally biased region" description="Basic residues" evidence="1">
    <location>
        <begin position="827"/>
        <end position="854"/>
    </location>
</feature>
<name>A0A6F9DES1_9ASCI</name>
<proteinExistence type="evidence at transcript level"/>
<dbReference type="PANTHER" id="PTHR13384">
    <property type="entry name" value="G PATCH DOMAIN-CONTAINING PROTEIN 1"/>
    <property type="match status" value="1"/>
</dbReference>
<dbReference type="GO" id="GO:0006397">
    <property type="term" value="P:mRNA processing"/>
    <property type="evidence" value="ECO:0007669"/>
    <property type="project" value="InterPro"/>
</dbReference>
<organism evidence="3">
    <name type="scientific">Phallusia mammillata</name>
    <dbReference type="NCBI Taxonomy" id="59560"/>
    <lineage>
        <taxon>Eukaryota</taxon>
        <taxon>Metazoa</taxon>
        <taxon>Chordata</taxon>
        <taxon>Tunicata</taxon>
        <taxon>Ascidiacea</taxon>
        <taxon>Phlebobranchia</taxon>
        <taxon>Ascidiidae</taxon>
        <taxon>Phallusia</taxon>
    </lineage>
</organism>
<feature type="domain" description="G patch" evidence="2">
    <location>
        <begin position="29"/>
        <end position="102"/>
    </location>
</feature>
<dbReference type="GO" id="GO:0003723">
    <property type="term" value="F:RNA binding"/>
    <property type="evidence" value="ECO:0007669"/>
    <property type="project" value="TreeGrafter"/>
</dbReference>
<evidence type="ECO:0000256" key="1">
    <source>
        <dbReference type="SAM" id="MobiDB-lite"/>
    </source>
</evidence>
<sequence>MEDLDDDPHVKYGTAIKIPEDKQDNLKYVPVHEQIVTDEEGRRRFHGAFTGGFSAGYYNTVGTKEGWTPSTFKSSRSKKSDRKNFAPQDFMDEEDRTNLGISAVNVSEEFMTTKKKSDIEEKQFKLQEDKMTLALGAELLETLVIPKRQNIGYKLLLKMGYKGDRGFKKKKKKDKDGASKKVYGCSLPGAASDSSDEDAFGIESVRFDDIDIIPDHLIQKGNYHGIGYQPLNPTEALHTKVKESSSVKAKTKSGNRLSFMGQAFGVGAFEEEDEDIYTTDSMRNYDAIMSEEKNPDSTYGWTRPMALTAGQERLAIENKPKGIKGFVPANEKSVFRIEEYPLPVVPPDFDVDRRMKMRREAERIKNMNLPQSSHIQLHPSTLSDAPSKYSDLTFEERRSKLADGSVAPATDASEPIKSVFDLISHEDRMRMEAAKRKKPLELGFQDDVEKASKIEDLKPIDRTTPLCDPKALKPFSNNPEKQRRFEEYERAIRQRKKHPYTEIVSSLTEWERNHEREEFHRVYQVHNRLVAHTISSRFTKGASEDILEETKTGLSMPKENAFGTLTRDKVDWHPDPLLCKRFNVPNPYPDSDFVGTPKDPSSMYIPLALMDVVKAPEEPPISIEAKERAKRATGIVSDTMKPPRFEGVKSSGKGRWDEKPVMSGPSTKEETVTQSSAQEEQKLTEGTEEGNSEENEEKDEAPSMDLFKSIFANDDDESSDESNESSEDEKKEENKGDKQPERAAADDVFKRPIIFQKPKRKQEQAKSEQEKSTPEDLEPKVEDNMDVDTSTTAEGSKDNDIEDFFGPALPPKRSSLFEVPTNGVHEHKSHKDHKKHSKHKKHKKEEKHKKKKKK</sequence>
<protein>
    <submittedName>
        <fullName evidence="3">G patch domain-containing protein 1-like</fullName>
    </submittedName>
</protein>
<accession>A0A6F9DES1</accession>
<gene>
    <name evidence="3" type="primary">Gpatch1</name>
</gene>
<dbReference type="Pfam" id="PF26093">
    <property type="entry name" value="HTH_TGH"/>
    <property type="match status" value="1"/>
</dbReference>
<feature type="compositionally biased region" description="Acidic residues" evidence="1">
    <location>
        <begin position="686"/>
        <end position="699"/>
    </location>
</feature>
<feature type="compositionally biased region" description="Basic and acidic residues" evidence="1">
    <location>
        <begin position="761"/>
        <end position="783"/>
    </location>
</feature>
<dbReference type="EMBL" id="LR785543">
    <property type="protein sequence ID" value="CAB3250453.1"/>
    <property type="molecule type" value="mRNA"/>
</dbReference>
<feature type="region of interest" description="Disordered" evidence="1">
    <location>
        <begin position="628"/>
        <end position="854"/>
    </location>
</feature>
<dbReference type="InterPro" id="IPR011666">
    <property type="entry name" value="DUF1604"/>
</dbReference>
<feature type="compositionally biased region" description="Acidic residues" evidence="1">
    <location>
        <begin position="713"/>
        <end position="727"/>
    </location>
</feature>